<keyword evidence="5" id="KW-1185">Reference proteome</keyword>
<keyword evidence="3" id="KW-1133">Transmembrane helix</keyword>
<comment type="caution">
    <text evidence="4">The sequence shown here is derived from an EMBL/GenBank/DDBJ whole genome shotgun (WGS) entry which is preliminary data.</text>
</comment>
<evidence type="ECO:0000313" key="4">
    <source>
        <dbReference type="EMBL" id="MRH20633.1"/>
    </source>
</evidence>
<gene>
    <name evidence="4" type="ORF">GH815_06480</name>
</gene>
<keyword evidence="3" id="KW-0472">Membrane</keyword>
<dbReference type="AlphaFoldDB" id="A0A844BI41"/>
<sequence length="361" mass="39772">MRCTLPPNPRGRNERAVMAETWHAHPPTDATPGGAARPGVLAITCMKDEGAILPEWIAYHQSIGFDHFLIFTNDCSDGTDAMVARLAELGIATHRDNTRHPGQRASYQIRAYRRALREPVYRAHGWAMVLDADEYLNIHAGDGSVHDLIAGAGHPDAISITWRLFGDSGIDRYDPGFLTERFTRAAPLHCPRPAQAWGFKTLLRSAAFARLGTHRPLAPAGGDWTGLRWVNGSGQPMPARYRELTRGNWRSAQDSLGYGLAQLNHYAVRARQSFLVKSLKGAAHGGIARSLDYWMRMNRNEQPDLTIAPRLAAMRDRHAALMADARLAALHARAVGWHRACIAAALAQPDSAALYRGMQDG</sequence>
<evidence type="ECO:0000313" key="5">
    <source>
        <dbReference type="Proteomes" id="UP000466730"/>
    </source>
</evidence>
<dbReference type="OrthoDB" id="4964299at2"/>
<dbReference type="EMBL" id="WJPO01000007">
    <property type="protein sequence ID" value="MRH20633.1"/>
    <property type="molecule type" value="Genomic_DNA"/>
</dbReference>
<keyword evidence="4" id="KW-0808">Transferase</keyword>
<dbReference type="GO" id="GO:0016020">
    <property type="term" value="C:membrane"/>
    <property type="evidence" value="ECO:0007669"/>
    <property type="project" value="UniProtKB-SubCell"/>
</dbReference>
<accession>A0A844BI41</accession>
<dbReference type="GO" id="GO:0005737">
    <property type="term" value="C:cytoplasm"/>
    <property type="evidence" value="ECO:0007669"/>
    <property type="project" value="TreeGrafter"/>
</dbReference>
<proteinExistence type="predicted"/>
<comment type="subcellular location">
    <subcellularLocation>
        <location evidence="1">Membrane</location>
        <topology evidence="1">Single-pass membrane protein</topology>
    </subcellularLocation>
</comment>
<dbReference type="Proteomes" id="UP000466730">
    <property type="component" value="Unassembled WGS sequence"/>
</dbReference>
<dbReference type="PANTHER" id="PTHR21461:SF69">
    <property type="entry name" value="GLYCOSYLTRANSFERASE FAMILY 92 PROTEIN"/>
    <property type="match status" value="1"/>
</dbReference>
<evidence type="ECO:0000256" key="1">
    <source>
        <dbReference type="ARBA" id="ARBA00004167"/>
    </source>
</evidence>
<evidence type="ECO:0000256" key="3">
    <source>
        <dbReference type="ARBA" id="ARBA00022989"/>
    </source>
</evidence>
<name>A0A844BI41_9RHOB</name>
<organism evidence="4 5">
    <name type="scientific">Rhodovulum strictum</name>
    <dbReference type="NCBI Taxonomy" id="58314"/>
    <lineage>
        <taxon>Bacteria</taxon>
        <taxon>Pseudomonadati</taxon>
        <taxon>Pseudomonadota</taxon>
        <taxon>Alphaproteobacteria</taxon>
        <taxon>Rhodobacterales</taxon>
        <taxon>Paracoccaceae</taxon>
        <taxon>Rhodovulum</taxon>
    </lineage>
</organism>
<protein>
    <submittedName>
        <fullName evidence="4">Glycosyltransferase family 2 protein</fullName>
    </submittedName>
</protein>
<evidence type="ECO:0000256" key="2">
    <source>
        <dbReference type="ARBA" id="ARBA00022692"/>
    </source>
</evidence>
<dbReference type="InterPro" id="IPR029044">
    <property type="entry name" value="Nucleotide-diphossugar_trans"/>
</dbReference>
<reference evidence="4 5" key="1">
    <citation type="submission" date="2019-11" db="EMBL/GenBank/DDBJ databases">
        <title>Draft Whole-Genome sequence of the marine photosynthetic bacterium Rhodovulum strictum DSM 11289.</title>
        <authorList>
            <person name="Kyndt J.A."/>
            <person name="Meyer T.E."/>
        </authorList>
    </citation>
    <scope>NUCLEOTIDE SEQUENCE [LARGE SCALE GENOMIC DNA]</scope>
    <source>
        <strain evidence="4 5">DSM 11289</strain>
    </source>
</reference>
<keyword evidence="2" id="KW-0812">Transmembrane</keyword>
<dbReference type="SUPFAM" id="SSF53448">
    <property type="entry name" value="Nucleotide-diphospho-sugar transferases"/>
    <property type="match status" value="1"/>
</dbReference>
<dbReference type="PANTHER" id="PTHR21461">
    <property type="entry name" value="GLYCOSYLTRANSFERASE FAMILY 92 PROTEIN"/>
    <property type="match status" value="1"/>
</dbReference>
<dbReference type="Pfam" id="PF13704">
    <property type="entry name" value="Glyco_tranf_2_4"/>
    <property type="match status" value="1"/>
</dbReference>
<dbReference type="GO" id="GO:0016757">
    <property type="term" value="F:glycosyltransferase activity"/>
    <property type="evidence" value="ECO:0007669"/>
    <property type="project" value="TreeGrafter"/>
</dbReference>